<dbReference type="PROSITE" id="PS00715">
    <property type="entry name" value="SIGMA70_1"/>
    <property type="match status" value="1"/>
</dbReference>
<dbReference type="Pfam" id="PF04542">
    <property type="entry name" value="Sigma70_r2"/>
    <property type="match status" value="1"/>
</dbReference>
<dbReference type="InterPro" id="IPR014284">
    <property type="entry name" value="RNA_pol_sigma-70_dom"/>
</dbReference>
<evidence type="ECO:0000256" key="3">
    <source>
        <dbReference type="ARBA" id="ARBA00023082"/>
    </source>
</evidence>
<dbReference type="Gene3D" id="1.10.10.10">
    <property type="entry name" value="Winged helix-like DNA-binding domain superfamily/Winged helix DNA-binding domain"/>
    <property type="match status" value="2"/>
</dbReference>
<evidence type="ECO:0000256" key="4">
    <source>
        <dbReference type="ARBA" id="ARBA00023125"/>
    </source>
</evidence>
<dbReference type="InterPro" id="IPR007624">
    <property type="entry name" value="RNA_pol_sigma70_r3"/>
</dbReference>
<dbReference type="Proteomes" id="UP000551878">
    <property type="component" value="Unassembled WGS sequence"/>
</dbReference>
<reference evidence="9 10" key="1">
    <citation type="submission" date="2020-08" db="EMBL/GenBank/DDBJ databases">
        <title>Genomic Encyclopedia of Type Strains, Phase IV (KMG-IV): sequencing the most valuable type-strain genomes for metagenomic binning, comparative biology and taxonomic classification.</title>
        <authorList>
            <person name="Goeker M."/>
        </authorList>
    </citation>
    <scope>NUCLEOTIDE SEQUENCE [LARGE SCALE GENOMIC DNA]</scope>
    <source>
        <strain evidence="9 10">DSM 24696</strain>
    </source>
</reference>
<comment type="caution">
    <text evidence="9">The sequence shown here is derived from an EMBL/GenBank/DDBJ whole genome shotgun (WGS) entry which is preliminary data.</text>
</comment>
<dbReference type="AlphaFoldDB" id="A0A840QLB9"/>
<dbReference type="NCBIfam" id="NF006071">
    <property type="entry name" value="PRK08215.1"/>
    <property type="match status" value="1"/>
</dbReference>
<dbReference type="FunFam" id="1.20.120.1810:FF:000002">
    <property type="entry name" value="RNA polymerase sigma factor"/>
    <property type="match status" value="1"/>
</dbReference>
<dbReference type="SUPFAM" id="SSF88659">
    <property type="entry name" value="Sigma3 and sigma4 domains of RNA polymerase sigma factors"/>
    <property type="match status" value="2"/>
</dbReference>
<dbReference type="CDD" id="cd06171">
    <property type="entry name" value="Sigma70_r4"/>
    <property type="match status" value="1"/>
</dbReference>
<dbReference type="InterPro" id="IPR013324">
    <property type="entry name" value="RNA_pol_sigma_r3/r4-like"/>
</dbReference>
<dbReference type="PANTHER" id="PTHR30385">
    <property type="entry name" value="SIGMA FACTOR F FLAGELLAR"/>
    <property type="match status" value="1"/>
</dbReference>
<dbReference type="InterPro" id="IPR036388">
    <property type="entry name" value="WH-like_DNA-bd_sf"/>
</dbReference>
<keyword evidence="2 6" id="KW-0805">Transcription regulation</keyword>
<dbReference type="Pfam" id="PF04539">
    <property type="entry name" value="Sigma70_r3"/>
    <property type="match status" value="1"/>
</dbReference>
<evidence type="ECO:0000259" key="7">
    <source>
        <dbReference type="PROSITE" id="PS00715"/>
    </source>
</evidence>
<feature type="domain" description="RNA polymerase sigma-70" evidence="8">
    <location>
        <begin position="229"/>
        <end position="255"/>
    </location>
</feature>
<gene>
    <name evidence="9" type="ORF">HNQ41_000302</name>
</gene>
<dbReference type="PRINTS" id="PR00046">
    <property type="entry name" value="SIGMA70FCT"/>
</dbReference>
<dbReference type="Gene3D" id="1.20.120.1810">
    <property type="match status" value="1"/>
</dbReference>
<dbReference type="SUPFAM" id="SSF88946">
    <property type="entry name" value="Sigma2 domain of RNA polymerase sigma factors"/>
    <property type="match status" value="1"/>
</dbReference>
<feature type="domain" description="RNA polymerase sigma-70" evidence="7">
    <location>
        <begin position="66"/>
        <end position="79"/>
    </location>
</feature>
<dbReference type="GO" id="GO:0006352">
    <property type="term" value="P:DNA-templated transcription initiation"/>
    <property type="evidence" value="ECO:0007669"/>
    <property type="project" value="InterPro"/>
</dbReference>
<evidence type="ECO:0000256" key="6">
    <source>
        <dbReference type="RuleBase" id="RU362124"/>
    </source>
</evidence>
<accession>A0A840QLB9</accession>
<evidence type="ECO:0000256" key="1">
    <source>
        <dbReference type="ARBA" id="ARBA00007788"/>
    </source>
</evidence>
<keyword evidence="3 6" id="KW-0731">Sigma factor</keyword>
<keyword evidence="5 6" id="KW-0804">Transcription</keyword>
<evidence type="ECO:0000256" key="2">
    <source>
        <dbReference type="ARBA" id="ARBA00023015"/>
    </source>
</evidence>
<organism evidence="9 10">
    <name type="scientific">Texcoconibacillus texcoconensis</name>
    <dbReference type="NCBI Taxonomy" id="1095777"/>
    <lineage>
        <taxon>Bacteria</taxon>
        <taxon>Bacillati</taxon>
        <taxon>Bacillota</taxon>
        <taxon>Bacilli</taxon>
        <taxon>Bacillales</taxon>
        <taxon>Bacillaceae</taxon>
        <taxon>Texcoconibacillus</taxon>
    </lineage>
</organism>
<proteinExistence type="inferred from homology"/>
<dbReference type="InterPro" id="IPR007630">
    <property type="entry name" value="RNA_pol_sigma70_r4"/>
</dbReference>
<dbReference type="InterPro" id="IPR013325">
    <property type="entry name" value="RNA_pol_sigma_r2"/>
</dbReference>
<evidence type="ECO:0000256" key="5">
    <source>
        <dbReference type="ARBA" id="ARBA00023163"/>
    </source>
</evidence>
<keyword evidence="10" id="KW-1185">Reference proteome</keyword>
<dbReference type="InterPro" id="IPR014322">
    <property type="entry name" value="RNA_pol_sigma-B/F/G"/>
</dbReference>
<name>A0A840QLB9_9BACI</name>
<dbReference type="NCBIfam" id="TIGR02937">
    <property type="entry name" value="sigma70-ECF"/>
    <property type="match status" value="1"/>
</dbReference>
<evidence type="ECO:0000313" key="9">
    <source>
        <dbReference type="EMBL" id="MBB5172162.1"/>
    </source>
</evidence>
<dbReference type="NCBIfam" id="TIGR02850">
    <property type="entry name" value="spore_sigG"/>
    <property type="match status" value="1"/>
</dbReference>
<dbReference type="PANTHER" id="PTHR30385:SF4">
    <property type="entry name" value="RNA POLYMERASE SIGMA-E FACTOR"/>
    <property type="match status" value="1"/>
</dbReference>
<protein>
    <recommendedName>
        <fullName evidence="6">RNA polymerase sigma factor</fullName>
    </recommendedName>
</protein>
<dbReference type="EMBL" id="JACHHB010000001">
    <property type="protein sequence ID" value="MBB5172162.1"/>
    <property type="molecule type" value="Genomic_DNA"/>
</dbReference>
<comment type="function">
    <text evidence="6">Sigma factors are initiation factors that promote the attachment of RNA polymerase to specific initiation sites and are then released.</text>
</comment>
<dbReference type="Pfam" id="PF04545">
    <property type="entry name" value="Sigma70_r4"/>
    <property type="match status" value="1"/>
</dbReference>
<evidence type="ECO:0000313" key="10">
    <source>
        <dbReference type="Proteomes" id="UP000551878"/>
    </source>
</evidence>
<sequence length="261" mass="30136">MTRNKVEICGVDTSKLPVLKNKEMRALFERLQDGDESAREELVNGNLRLVLSVIQRFNNRGEYVDDLFQVGCIGLMKSIDNFDLSQNVKFSTYAVPMIIGEIRRYLRDNNPIRVSRSLRDVAYKALQVRDTLMNEKSRDREPTVQEISERLDVPKEDIVFALDAIQDPVSLFEPIYNDGGDPIYVMDQISDDKQKDFQWVEEIALKEAMVRLNEREKNILDMRFFQGKTQMEVAEEIGISQAQVSRLEKAAIEQMNKHAQG</sequence>
<dbReference type="RefSeq" id="WP_184662634.1">
    <property type="nucleotide sequence ID" value="NZ_JACHHB010000001.1"/>
</dbReference>
<dbReference type="InterPro" id="IPR014212">
    <property type="entry name" value="RNA_pol_sigma-G"/>
</dbReference>
<dbReference type="NCBIfam" id="NF004052">
    <property type="entry name" value="PRK05572.1"/>
    <property type="match status" value="1"/>
</dbReference>
<comment type="similarity">
    <text evidence="1 6">Belongs to the sigma-70 factor family.</text>
</comment>
<keyword evidence="4 6" id="KW-0238">DNA-binding</keyword>
<dbReference type="NCBIfam" id="TIGR02980">
    <property type="entry name" value="SigBFG"/>
    <property type="match status" value="1"/>
</dbReference>
<dbReference type="InterPro" id="IPR007627">
    <property type="entry name" value="RNA_pol_sigma70_r2"/>
</dbReference>
<dbReference type="GO" id="GO:0003677">
    <property type="term" value="F:DNA binding"/>
    <property type="evidence" value="ECO:0007669"/>
    <property type="project" value="UniProtKB-KW"/>
</dbReference>
<dbReference type="GO" id="GO:0016987">
    <property type="term" value="F:sigma factor activity"/>
    <property type="evidence" value="ECO:0007669"/>
    <property type="project" value="UniProtKB-KW"/>
</dbReference>
<evidence type="ECO:0000259" key="8">
    <source>
        <dbReference type="PROSITE" id="PS00716"/>
    </source>
</evidence>
<dbReference type="PROSITE" id="PS00716">
    <property type="entry name" value="SIGMA70_2"/>
    <property type="match status" value="1"/>
</dbReference>
<dbReference type="InterPro" id="IPR000943">
    <property type="entry name" value="RNA_pol_sigma70"/>
</dbReference>